<reference evidence="7 8" key="1">
    <citation type="submission" date="2018-07" db="EMBL/GenBank/DDBJ databases">
        <title>Genome sequencing of Runella.</title>
        <authorList>
            <person name="Baek M.-G."/>
            <person name="Yi H."/>
        </authorList>
    </citation>
    <scope>NUCLEOTIDE SEQUENCE [LARGE SCALE GENOMIC DNA]</scope>
    <source>
        <strain evidence="7 8">HYN0085</strain>
    </source>
</reference>
<keyword evidence="1 5" id="KW-0489">Methyltransferase</keyword>
<comment type="similarity">
    <text evidence="5">Belongs to the class I-like SAM-binding methyltransferase superfamily. RsmB/NOP family.</text>
</comment>
<keyword evidence="3 5" id="KW-0949">S-adenosyl-L-methionine</keyword>
<dbReference type="InterPro" id="IPR001678">
    <property type="entry name" value="MeTrfase_RsmB-F_NOP2_dom"/>
</dbReference>
<proteinExistence type="inferred from homology"/>
<dbReference type="Proteomes" id="UP000251993">
    <property type="component" value="Chromosome"/>
</dbReference>
<organism evidence="7 8">
    <name type="scientific">Runella rosea</name>
    <dbReference type="NCBI Taxonomy" id="2259595"/>
    <lineage>
        <taxon>Bacteria</taxon>
        <taxon>Pseudomonadati</taxon>
        <taxon>Bacteroidota</taxon>
        <taxon>Cytophagia</taxon>
        <taxon>Cytophagales</taxon>
        <taxon>Spirosomataceae</taxon>
        <taxon>Runella</taxon>
    </lineage>
</organism>
<dbReference type="PRINTS" id="PR02008">
    <property type="entry name" value="RCMTFAMILY"/>
</dbReference>
<dbReference type="InterPro" id="IPR054728">
    <property type="entry name" value="RsmB-like_ferredoxin"/>
</dbReference>
<evidence type="ECO:0000256" key="3">
    <source>
        <dbReference type="ARBA" id="ARBA00022691"/>
    </source>
</evidence>
<dbReference type="GO" id="GO:0008173">
    <property type="term" value="F:RNA methyltransferase activity"/>
    <property type="evidence" value="ECO:0007669"/>
    <property type="project" value="InterPro"/>
</dbReference>
<dbReference type="Pfam" id="PF22458">
    <property type="entry name" value="RsmF-B_ferredox"/>
    <property type="match status" value="1"/>
</dbReference>
<dbReference type="InterPro" id="IPR049560">
    <property type="entry name" value="MeTrfase_RsmB-F_NOP2_cat"/>
</dbReference>
<gene>
    <name evidence="7" type="ORF">DR864_13935</name>
</gene>
<dbReference type="AlphaFoldDB" id="A0A344TJF0"/>
<feature type="active site" description="Nucleophile" evidence="5">
    <location>
        <position position="349"/>
    </location>
</feature>
<dbReference type="Pfam" id="PF01189">
    <property type="entry name" value="Methyltr_RsmB-F"/>
    <property type="match status" value="1"/>
</dbReference>
<accession>A0A344TJF0</accession>
<name>A0A344TJF0_9BACT</name>
<comment type="caution">
    <text evidence="5">Lacks conserved residue(s) required for the propagation of feature annotation.</text>
</comment>
<dbReference type="PANTHER" id="PTHR22807:SF53">
    <property type="entry name" value="RIBOSOMAL RNA SMALL SUBUNIT METHYLTRANSFERASE B-RELATED"/>
    <property type="match status" value="1"/>
</dbReference>
<dbReference type="Gene3D" id="3.40.50.150">
    <property type="entry name" value="Vaccinia Virus protein VP39"/>
    <property type="match status" value="1"/>
</dbReference>
<dbReference type="InterPro" id="IPR023267">
    <property type="entry name" value="RCMT"/>
</dbReference>
<dbReference type="KEGG" id="run:DR864_13935"/>
<evidence type="ECO:0000256" key="5">
    <source>
        <dbReference type="PROSITE-ProRule" id="PRU01023"/>
    </source>
</evidence>
<dbReference type="GO" id="GO:0001510">
    <property type="term" value="P:RNA methylation"/>
    <property type="evidence" value="ECO:0007669"/>
    <property type="project" value="InterPro"/>
</dbReference>
<dbReference type="EMBL" id="CP030850">
    <property type="protein sequence ID" value="AXE18771.1"/>
    <property type="molecule type" value="Genomic_DNA"/>
</dbReference>
<keyword evidence="8" id="KW-1185">Reference proteome</keyword>
<evidence type="ECO:0000256" key="4">
    <source>
        <dbReference type="ARBA" id="ARBA00022884"/>
    </source>
</evidence>
<evidence type="ECO:0000313" key="8">
    <source>
        <dbReference type="Proteomes" id="UP000251993"/>
    </source>
</evidence>
<evidence type="ECO:0000259" key="6">
    <source>
        <dbReference type="PROSITE" id="PS51686"/>
    </source>
</evidence>
<dbReference type="InterPro" id="IPR029063">
    <property type="entry name" value="SAM-dependent_MTases_sf"/>
</dbReference>
<dbReference type="PANTHER" id="PTHR22807">
    <property type="entry name" value="NOP2 YEAST -RELATED NOL1/NOP2/FMU SUN DOMAIN-CONTAINING"/>
    <property type="match status" value="1"/>
</dbReference>
<keyword evidence="2 5" id="KW-0808">Transferase</keyword>
<feature type="binding site" evidence="5">
    <location>
        <position position="296"/>
    </location>
    <ligand>
        <name>S-adenosyl-L-methionine</name>
        <dbReference type="ChEBI" id="CHEBI:59789"/>
    </ligand>
</feature>
<dbReference type="SUPFAM" id="SSF53335">
    <property type="entry name" value="S-adenosyl-L-methionine-dependent methyltransferases"/>
    <property type="match status" value="1"/>
</dbReference>
<feature type="domain" description="SAM-dependent MTase RsmB/NOP-type" evidence="6">
    <location>
        <begin position="138"/>
        <end position="397"/>
    </location>
</feature>
<evidence type="ECO:0000256" key="2">
    <source>
        <dbReference type="ARBA" id="ARBA00022679"/>
    </source>
</evidence>
<evidence type="ECO:0000313" key="7">
    <source>
        <dbReference type="EMBL" id="AXE18771.1"/>
    </source>
</evidence>
<dbReference type="RefSeq" id="WP_114067553.1">
    <property type="nucleotide sequence ID" value="NZ_CP030850.1"/>
</dbReference>
<dbReference type="CDD" id="cd02440">
    <property type="entry name" value="AdoMet_MTases"/>
    <property type="match status" value="1"/>
</dbReference>
<dbReference type="PROSITE" id="PS51686">
    <property type="entry name" value="SAM_MT_RSMB_NOP"/>
    <property type="match status" value="1"/>
</dbReference>
<evidence type="ECO:0000256" key="1">
    <source>
        <dbReference type="ARBA" id="ARBA00022603"/>
    </source>
</evidence>
<keyword evidence="4 5" id="KW-0694">RNA-binding</keyword>
<protein>
    <submittedName>
        <fullName evidence="7">RNA methyltransferase</fullName>
    </submittedName>
</protein>
<sequence length="398" mass="45314">MKYHRVLVEAIVFSLTEIFEKGRQADKVIEQVLKSNRKWGARDRGFIAENTYEIVRWWRMLDFVTGHLGNPSYLDFFAAWQLLKGNELPPWTEFAHIKPAAIRQAYEEAKKSRKIRESIPDWLDEIGAAELGTAWEDELHALNQTAPVVLRANTLKTTATELKEALASKEIFTEILSGLPDALKLKEKKNVFQTDYFQNGQFEVQDAGSQRIAPMLDVHPGMRVIDACAGAGGKTLHLAALMHNQGRLIAMDVEGWKLEELRRRARRNGVSNVETRVIEPKTIKRLRDTADRVLLDVPCSGLGVLRRNPDSKWKMKPNFLTQIRQTQYEILTNYSQMVKPGGKLVYATCSILPSESEDQVKRFLAEQGAKWQLLEEARTSPARDGFDGFYMACLTKPL</sequence>
<dbReference type="GO" id="GO:0003723">
    <property type="term" value="F:RNA binding"/>
    <property type="evidence" value="ECO:0007669"/>
    <property type="project" value="UniProtKB-UniRule"/>
</dbReference>
<feature type="binding site" evidence="5">
    <location>
        <position position="252"/>
    </location>
    <ligand>
        <name>S-adenosyl-L-methionine</name>
        <dbReference type="ChEBI" id="CHEBI:59789"/>
    </ligand>
</feature>
<dbReference type="OrthoDB" id="9810297at2"/>